<accession>A0ABQ2L417</accession>
<proteinExistence type="predicted"/>
<dbReference type="Gene3D" id="1.20.120.910">
    <property type="entry name" value="DksA, coiled-coil domain"/>
    <property type="match status" value="1"/>
</dbReference>
<dbReference type="PROSITE" id="PS51128">
    <property type="entry name" value="ZF_DKSA_2"/>
    <property type="match status" value="1"/>
</dbReference>
<evidence type="ECO:0000256" key="2">
    <source>
        <dbReference type="SAM" id="MobiDB-lite"/>
    </source>
</evidence>
<dbReference type="SUPFAM" id="SSF109635">
    <property type="entry name" value="DnaK suppressor protein DksA, alpha-hairpin domain"/>
    <property type="match status" value="1"/>
</dbReference>
<evidence type="ECO:0000313" key="3">
    <source>
        <dbReference type="EMBL" id="GGO02079.1"/>
    </source>
</evidence>
<protein>
    <recommendedName>
        <fullName evidence="5">Conjugal transfer protein TraR</fullName>
    </recommendedName>
</protein>
<reference evidence="4" key="1">
    <citation type="journal article" date="2019" name="Int. J. Syst. Evol. Microbiol.">
        <title>The Global Catalogue of Microorganisms (GCM) 10K type strain sequencing project: providing services to taxonomists for standard genome sequencing and annotation.</title>
        <authorList>
            <consortium name="The Broad Institute Genomics Platform"/>
            <consortium name="The Broad Institute Genome Sequencing Center for Infectious Disease"/>
            <person name="Wu L."/>
            <person name="Ma J."/>
        </authorList>
    </citation>
    <scope>NUCLEOTIDE SEQUENCE [LARGE SCALE GENOMIC DNA]</scope>
    <source>
        <strain evidence="4">CGMCC 1.6964</strain>
    </source>
</reference>
<keyword evidence="4" id="KW-1185">Reference proteome</keyword>
<evidence type="ECO:0000313" key="4">
    <source>
        <dbReference type="Proteomes" id="UP000606653"/>
    </source>
</evidence>
<dbReference type="NCBIfam" id="TIGR02890">
    <property type="entry name" value="bacill_yteA"/>
    <property type="match status" value="1"/>
</dbReference>
<evidence type="ECO:0008006" key="5">
    <source>
        <dbReference type="Google" id="ProtNLM"/>
    </source>
</evidence>
<feature type="compositionally biased region" description="Basic and acidic residues" evidence="2">
    <location>
        <begin position="219"/>
        <end position="229"/>
    </location>
</feature>
<feature type="zinc finger region" description="dksA C4-type" evidence="1">
    <location>
        <begin position="97"/>
        <end position="121"/>
    </location>
</feature>
<dbReference type="InterPro" id="IPR037187">
    <property type="entry name" value="DnaK_N"/>
</dbReference>
<evidence type="ECO:0000256" key="1">
    <source>
        <dbReference type="PROSITE-ProRule" id="PRU00510"/>
    </source>
</evidence>
<gene>
    <name evidence="3" type="ORF">GCM10010969_25020</name>
</gene>
<comment type="caution">
    <text evidence="3">The sequence shown here is derived from an EMBL/GenBank/DDBJ whole genome shotgun (WGS) entry which is preliminary data.</text>
</comment>
<dbReference type="Proteomes" id="UP000606653">
    <property type="component" value="Unassembled WGS sequence"/>
</dbReference>
<sequence length="268" mass="29637">MKHLSDSQIDTLKNLLLERKSELEQHFDNSEDTTEGFETSIRVSTGELTAVDNHPADLGTEEFERARDMAIDSDLSDRLDEVNSALKRIEDGTYGVDIETGKEIPFERLEAVPYTAHNVDTTPENDPLLDYRPVEEDVMTTPPSGAGENRQEYAGKFDDASAWQAVESYGNADSPAMSTKRDVESYNELSSENDLNEGTVEGYEKFTGNDMTGGNRSVEMTREERKYVEAGEGDPVAEIDEAADDEAELARAAEQDGVQSGKRSSDES</sequence>
<dbReference type="EMBL" id="BMLN01000006">
    <property type="protein sequence ID" value="GGO02079.1"/>
    <property type="molecule type" value="Genomic_DNA"/>
</dbReference>
<name>A0ABQ2L417_9BACL</name>
<dbReference type="RefSeq" id="WP_018976315.1">
    <property type="nucleotide sequence ID" value="NZ_BMLN01000006.1"/>
</dbReference>
<feature type="compositionally biased region" description="Acidic residues" evidence="2">
    <location>
        <begin position="231"/>
        <end position="247"/>
    </location>
</feature>
<dbReference type="InterPro" id="IPR014240">
    <property type="entry name" value="YteA"/>
</dbReference>
<dbReference type="PANTHER" id="PTHR33823:SF4">
    <property type="entry name" value="GENERAL STRESS PROTEIN 16O"/>
    <property type="match status" value="1"/>
</dbReference>
<dbReference type="PANTHER" id="PTHR33823">
    <property type="entry name" value="RNA POLYMERASE-BINDING TRANSCRIPTION FACTOR DKSA-RELATED"/>
    <property type="match status" value="1"/>
</dbReference>
<feature type="region of interest" description="Disordered" evidence="2">
    <location>
        <begin position="170"/>
        <end position="268"/>
    </location>
</feature>
<organism evidence="3 4">
    <name type="scientific">Saccharibacillus kuerlensis</name>
    <dbReference type="NCBI Taxonomy" id="459527"/>
    <lineage>
        <taxon>Bacteria</taxon>
        <taxon>Bacillati</taxon>
        <taxon>Bacillota</taxon>
        <taxon>Bacilli</taxon>
        <taxon>Bacillales</taxon>
        <taxon>Paenibacillaceae</taxon>
        <taxon>Saccharibacillus</taxon>
    </lineage>
</organism>